<proteinExistence type="predicted"/>
<comment type="caution">
    <text evidence="1">The sequence shown here is derived from an EMBL/GenBank/DDBJ whole genome shotgun (WGS) entry which is preliminary data.</text>
</comment>
<sequence>MRCRTKCVGFCKTARGERLKRYNKGGRGKARVAGRVLRGGVLLKWRRVPKDRFDFVLNSTYNHTTEVFPDKVDVCMQPETRGCTTGRRMRNTYDKLLPQPVPLARGRRRSPTSPTPSAATAGCVCLTIPEDVLNGHETCGHPMKRGGIKERLSPHSVKLMNSGVHSAQTNPGFSRLVLIQERMGSPPIRGEFLTADNNISYVSNTIRKQNLINVTQRVCSSACANKHKAQDTSGSSINRIAKYRPQSESAFSLKLGPNRGDRTNILNSKMQQQQINVIRRSYRRSPVYALTTSDAA</sequence>
<accession>A0A4C1UWE0</accession>
<evidence type="ECO:0000313" key="1">
    <source>
        <dbReference type="EMBL" id="GBP30748.1"/>
    </source>
</evidence>
<dbReference type="STRING" id="151549.A0A4C1UWE0"/>
<organism evidence="1 2">
    <name type="scientific">Eumeta variegata</name>
    <name type="common">Bagworm moth</name>
    <name type="synonym">Eumeta japonica</name>
    <dbReference type="NCBI Taxonomy" id="151549"/>
    <lineage>
        <taxon>Eukaryota</taxon>
        <taxon>Metazoa</taxon>
        <taxon>Ecdysozoa</taxon>
        <taxon>Arthropoda</taxon>
        <taxon>Hexapoda</taxon>
        <taxon>Insecta</taxon>
        <taxon>Pterygota</taxon>
        <taxon>Neoptera</taxon>
        <taxon>Endopterygota</taxon>
        <taxon>Lepidoptera</taxon>
        <taxon>Glossata</taxon>
        <taxon>Ditrysia</taxon>
        <taxon>Tineoidea</taxon>
        <taxon>Psychidae</taxon>
        <taxon>Oiketicinae</taxon>
        <taxon>Eumeta</taxon>
    </lineage>
</organism>
<keyword evidence="2" id="KW-1185">Reference proteome</keyword>
<dbReference type="Pfam" id="PF12494">
    <property type="entry name" value="DUF3695"/>
    <property type="match status" value="1"/>
</dbReference>
<protein>
    <submittedName>
        <fullName evidence="1">Uncharacterized protein</fullName>
    </submittedName>
</protein>
<dbReference type="InterPro" id="IPR022179">
    <property type="entry name" value="CFAP276"/>
</dbReference>
<dbReference type="AlphaFoldDB" id="A0A4C1UWE0"/>
<reference evidence="1 2" key="1">
    <citation type="journal article" date="2019" name="Commun. Biol.">
        <title>The bagworm genome reveals a unique fibroin gene that provides high tensile strength.</title>
        <authorList>
            <person name="Kono N."/>
            <person name="Nakamura H."/>
            <person name="Ohtoshi R."/>
            <person name="Tomita M."/>
            <person name="Numata K."/>
            <person name="Arakawa K."/>
        </authorList>
    </citation>
    <scope>NUCLEOTIDE SEQUENCE [LARGE SCALE GENOMIC DNA]</scope>
</reference>
<dbReference type="EMBL" id="BGZK01000237">
    <property type="protein sequence ID" value="GBP30748.1"/>
    <property type="molecule type" value="Genomic_DNA"/>
</dbReference>
<dbReference type="Proteomes" id="UP000299102">
    <property type="component" value="Unassembled WGS sequence"/>
</dbReference>
<evidence type="ECO:0000313" key="2">
    <source>
        <dbReference type="Proteomes" id="UP000299102"/>
    </source>
</evidence>
<name>A0A4C1UWE0_EUMVA</name>
<dbReference type="OrthoDB" id="10013535at2759"/>
<gene>
    <name evidence="1" type="ORF">EVAR_82490_1</name>
</gene>